<keyword evidence="2" id="KW-1185">Reference proteome</keyword>
<accession>A0ABQ8U6X5</accession>
<name>A0ABQ8U6X5_9EUKA</name>
<organism evidence="1 2">
    <name type="scientific">Paratrimastix pyriformis</name>
    <dbReference type="NCBI Taxonomy" id="342808"/>
    <lineage>
        <taxon>Eukaryota</taxon>
        <taxon>Metamonada</taxon>
        <taxon>Preaxostyla</taxon>
        <taxon>Paratrimastigidae</taxon>
        <taxon>Paratrimastix</taxon>
    </lineage>
</organism>
<evidence type="ECO:0000313" key="2">
    <source>
        <dbReference type="Proteomes" id="UP001141327"/>
    </source>
</evidence>
<gene>
    <name evidence="1" type="ORF">PAPYR_11282</name>
</gene>
<protein>
    <submittedName>
        <fullName evidence="1">Uncharacterized protein</fullName>
    </submittedName>
</protein>
<dbReference type="Proteomes" id="UP001141327">
    <property type="component" value="Unassembled WGS sequence"/>
</dbReference>
<comment type="caution">
    <text evidence="1">The sequence shown here is derived from an EMBL/GenBank/DDBJ whole genome shotgun (WGS) entry which is preliminary data.</text>
</comment>
<evidence type="ECO:0000313" key="1">
    <source>
        <dbReference type="EMBL" id="KAJ4454087.1"/>
    </source>
</evidence>
<reference evidence="1" key="1">
    <citation type="journal article" date="2022" name="bioRxiv">
        <title>Genomics of Preaxostyla Flagellates Illuminates Evolutionary Transitions and the Path Towards Mitochondrial Loss.</title>
        <authorList>
            <person name="Novak L.V.F."/>
            <person name="Treitli S.C."/>
            <person name="Pyrih J."/>
            <person name="Halakuc P."/>
            <person name="Pipaliya S.V."/>
            <person name="Vacek V."/>
            <person name="Brzon O."/>
            <person name="Soukal P."/>
            <person name="Eme L."/>
            <person name="Dacks J.B."/>
            <person name="Karnkowska A."/>
            <person name="Elias M."/>
            <person name="Hampl V."/>
        </authorList>
    </citation>
    <scope>NUCLEOTIDE SEQUENCE</scope>
    <source>
        <strain evidence="1">RCP-MX</strain>
    </source>
</reference>
<proteinExistence type="predicted"/>
<sequence length="71" mass="8027">MSPPAPQTQAPGAPGAFRADDPDARFVLPHVRTMVWYLIDAESKADEVLNRPERGRCHHRKFSNKLPIYSL</sequence>
<dbReference type="EMBL" id="JAPMOS010000186">
    <property type="protein sequence ID" value="KAJ4454087.1"/>
    <property type="molecule type" value="Genomic_DNA"/>
</dbReference>